<dbReference type="InterPro" id="IPR046529">
    <property type="entry name" value="DUF6594"/>
</dbReference>
<dbReference type="EMBL" id="CDHN01000001">
    <property type="protein sequence ID" value="CEJ82518.1"/>
    <property type="molecule type" value="Genomic_DNA"/>
</dbReference>
<evidence type="ECO:0000256" key="1">
    <source>
        <dbReference type="SAM" id="MobiDB-lite"/>
    </source>
</evidence>
<feature type="domain" description="DUF6594" evidence="2">
    <location>
        <begin position="47"/>
        <end position="99"/>
    </location>
</feature>
<feature type="compositionally biased region" description="Polar residues" evidence="1">
    <location>
        <begin position="1"/>
        <end position="11"/>
    </location>
</feature>
<feature type="compositionally biased region" description="Low complexity" evidence="1">
    <location>
        <begin position="13"/>
        <end position="31"/>
    </location>
</feature>
<organism evidence="3 4">
    <name type="scientific">[Torrubiella] hemipterigena</name>
    <dbReference type="NCBI Taxonomy" id="1531966"/>
    <lineage>
        <taxon>Eukaryota</taxon>
        <taxon>Fungi</taxon>
        <taxon>Dikarya</taxon>
        <taxon>Ascomycota</taxon>
        <taxon>Pezizomycotina</taxon>
        <taxon>Sordariomycetes</taxon>
        <taxon>Hypocreomycetidae</taxon>
        <taxon>Hypocreales</taxon>
        <taxon>Clavicipitaceae</taxon>
        <taxon>Clavicipitaceae incertae sedis</taxon>
        <taxon>'Torrubiella' clade</taxon>
    </lineage>
</organism>
<gene>
    <name evidence="3" type="ORF">VHEMI02578</name>
</gene>
<evidence type="ECO:0000313" key="4">
    <source>
        <dbReference type="Proteomes" id="UP000039046"/>
    </source>
</evidence>
<dbReference type="AlphaFoldDB" id="A0A0A1SQ05"/>
<name>A0A0A1SQ05_9HYPO</name>
<reference evidence="3 4" key="1">
    <citation type="journal article" date="2015" name="Genome Announc.">
        <title>Draft Genome Sequence and Gene Annotation of the Entomopathogenic Fungus Verticillium hemipterigenum.</title>
        <authorList>
            <person name="Horn F."/>
            <person name="Habel A."/>
            <person name="Scharf D.H."/>
            <person name="Dworschak J."/>
            <person name="Brakhage A.A."/>
            <person name="Guthke R."/>
            <person name="Hertweck C."/>
            <person name="Linde J."/>
        </authorList>
    </citation>
    <scope>NUCLEOTIDE SEQUENCE [LARGE SCALE GENOMIC DNA]</scope>
</reference>
<feature type="region of interest" description="Disordered" evidence="1">
    <location>
        <begin position="1"/>
        <end position="37"/>
    </location>
</feature>
<dbReference type="PANTHER" id="PTHR34502">
    <property type="entry name" value="DUF6594 DOMAIN-CONTAINING PROTEIN-RELATED"/>
    <property type="match status" value="1"/>
</dbReference>
<evidence type="ECO:0000313" key="3">
    <source>
        <dbReference type="EMBL" id="CEJ82518.1"/>
    </source>
</evidence>
<evidence type="ECO:0000259" key="2">
    <source>
        <dbReference type="Pfam" id="PF20237"/>
    </source>
</evidence>
<dbReference type="HOGENOM" id="CLU_2308020_0_0_1"/>
<dbReference type="Proteomes" id="UP000039046">
    <property type="component" value="Unassembled WGS sequence"/>
</dbReference>
<keyword evidence="4" id="KW-1185">Reference proteome</keyword>
<proteinExistence type="predicted"/>
<dbReference type="OrthoDB" id="5416037at2759"/>
<dbReference type="Pfam" id="PF20237">
    <property type="entry name" value="DUF6594"/>
    <property type="match status" value="1"/>
</dbReference>
<dbReference type="PANTHER" id="PTHR34502:SF4">
    <property type="entry name" value="DUF6594 DOMAIN-CONTAINING PROTEIN"/>
    <property type="match status" value="1"/>
</dbReference>
<accession>A0A0A1SQ05</accession>
<protein>
    <recommendedName>
        <fullName evidence="2">DUF6594 domain-containing protein</fullName>
    </recommendedName>
</protein>
<sequence>MSSNPSTNGTQPAAELGSEESISSSSLGGAEPSEEEIQRKPWKFVGYKGYTNFISTDDSLFILRRFNSLNIRVALALQDEVSVLEEKLNILDKRYSRKES</sequence>